<reference evidence="1" key="1">
    <citation type="submission" date="2023-05" db="EMBL/GenBank/DDBJ databases">
        <authorList>
            <consortium name="ELIXIR-Norway"/>
        </authorList>
    </citation>
    <scope>NUCLEOTIDE SEQUENCE</scope>
</reference>
<evidence type="ECO:0000313" key="1">
    <source>
        <dbReference type="EMBL" id="CAM9656212.1"/>
    </source>
</evidence>
<sequence>MWLLAGSLSSLLCVGQRPSFLTTWAYQDTQLASPRGNDPRERPRGSCRAFYNLVSEVTNWHICFFLLAAQANLIQCGRTLHKRVNTKTLGSLGAIMEAGYCSP</sequence>
<gene>
    <name evidence="1" type="ORF">MRATA1EN22A_LOCUS5575</name>
</gene>
<proteinExistence type="predicted"/>
<dbReference type="EMBL" id="OX596099">
    <property type="protein sequence ID" value="CAM9656212.1"/>
    <property type="molecule type" value="Genomic_DNA"/>
</dbReference>
<protein>
    <submittedName>
        <fullName evidence="1">Uncharacterized protein</fullName>
    </submittedName>
</protein>
<dbReference type="Proteomes" id="UP001162501">
    <property type="component" value="Chromosome 15"/>
</dbReference>
<evidence type="ECO:0000313" key="2">
    <source>
        <dbReference type="Proteomes" id="UP001162501"/>
    </source>
</evidence>
<reference evidence="1" key="2">
    <citation type="submission" date="2025-03" db="EMBL/GenBank/DDBJ databases">
        <authorList>
            <consortium name="ELIXIR-Norway"/>
            <consortium name="Elixir Norway"/>
        </authorList>
    </citation>
    <scope>NUCLEOTIDE SEQUENCE</scope>
</reference>
<name>A0AC59YGJ0_RANTA</name>
<accession>A0AC59YGJ0</accession>
<organism evidence="1 2">
    <name type="scientific">Rangifer tarandus platyrhynchus</name>
    <name type="common">Svalbard reindeer</name>
    <dbReference type="NCBI Taxonomy" id="3082113"/>
    <lineage>
        <taxon>Eukaryota</taxon>
        <taxon>Metazoa</taxon>
        <taxon>Chordata</taxon>
        <taxon>Craniata</taxon>
        <taxon>Vertebrata</taxon>
        <taxon>Euteleostomi</taxon>
        <taxon>Mammalia</taxon>
        <taxon>Eutheria</taxon>
        <taxon>Laurasiatheria</taxon>
        <taxon>Artiodactyla</taxon>
        <taxon>Ruminantia</taxon>
        <taxon>Pecora</taxon>
        <taxon>Cervidae</taxon>
        <taxon>Odocoileinae</taxon>
        <taxon>Rangifer</taxon>
    </lineage>
</organism>